<dbReference type="EMBL" id="CP045484">
    <property type="protein sequence ID" value="QGR16790.1"/>
    <property type="molecule type" value="Genomic_DNA"/>
</dbReference>
<dbReference type="AlphaFoldDB" id="A0A650CG88"/>
<dbReference type="EMBL" id="JACHFY010000012">
    <property type="protein sequence ID" value="MBB5254189.1"/>
    <property type="molecule type" value="Genomic_DNA"/>
</dbReference>
<proteinExistence type="predicted"/>
<feature type="transmembrane region" description="Helical" evidence="6">
    <location>
        <begin position="145"/>
        <end position="165"/>
    </location>
</feature>
<evidence type="ECO:0000256" key="1">
    <source>
        <dbReference type="ARBA" id="ARBA00004651"/>
    </source>
</evidence>
<keyword evidence="2" id="KW-1003">Cell membrane</keyword>
<evidence type="ECO:0000313" key="8">
    <source>
        <dbReference type="EMBL" id="QGR16790.1"/>
    </source>
</evidence>
<evidence type="ECO:0000256" key="3">
    <source>
        <dbReference type="ARBA" id="ARBA00022692"/>
    </source>
</evidence>
<keyword evidence="4 6" id="KW-1133">Transmembrane helix</keyword>
<reference evidence="7 10" key="2">
    <citation type="submission" date="2020-08" db="EMBL/GenBank/DDBJ databases">
        <title>Genomic Encyclopedia of Type Strains, Phase IV (KMG-IV): sequencing the most valuable type-strain genomes for metagenomic binning, comparative biology and taxonomic classification.</title>
        <authorList>
            <person name="Goeker M."/>
        </authorList>
    </citation>
    <scope>NUCLEOTIDE SEQUENCE [LARGE SCALE GENOMIC DNA]</scope>
    <source>
        <strain evidence="7 10">DSM 12421</strain>
    </source>
</reference>
<evidence type="ECO:0000256" key="6">
    <source>
        <dbReference type="SAM" id="Phobius"/>
    </source>
</evidence>
<evidence type="ECO:0000256" key="2">
    <source>
        <dbReference type="ARBA" id="ARBA00022475"/>
    </source>
</evidence>
<dbReference type="Gene3D" id="1.20.1740.10">
    <property type="entry name" value="Amino acid/polyamine transporter I"/>
    <property type="match status" value="1"/>
</dbReference>
<gene>
    <name evidence="8" type="ORF">D1869_06020</name>
    <name evidence="7" type="ORF">HNQ62_001962</name>
</gene>
<dbReference type="PANTHER" id="PTHR42770">
    <property type="entry name" value="AMINO ACID TRANSPORTER-RELATED"/>
    <property type="match status" value="1"/>
</dbReference>
<comment type="subcellular location">
    <subcellularLocation>
        <location evidence="1">Cell membrane</location>
        <topology evidence="1">Multi-pass membrane protein</topology>
    </subcellularLocation>
</comment>
<protein>
    <submittedName>
        <fullName evidence="8">Amino acid permease</fullName>
    </submittedName>
    <submittedName>
        <fullName evidence="7">Amino acid transporter</fullName>
    </submittedName>
</protein>
<dbReference type="Proteomes" id="UP000582213">
    <property type="component" value="Unassembled WGS sequence"/>
</dbReference>
<feature type="transmembrane region" description="Helical" evidence="6">
    <location>
        <begin position="273"/>
        <end position="292"/>
    </location>
</feature>
<feature type="transmembrane region" description="Helical" evidence="6">
    <location>
        <begin position="48"/>
        <end position="70"/>
    </location>
</feature>
<sequence>MAEKKIFIRESSGLVRQMSSRHAFAKVLAMIVPISVYYTMIYSPALPAANWTLGIILASIVALPIFLTYLKLAEHIPRSSGEYIYITRILHPALGSIQAVANIFSTPLLAAILSQIEISAGIAPAFQVIGLAFHNSLLLNLGNSMLANPTIFEIASFISLILFWIISVLPPRYMANFLFTIASLQVVGGILIVALLLEGPKAFATAFNSLSGEFSGPTYSSLYSQGLSYYSPIVNPLQTLVWMILMIMWLFVWFFAPSYFAGEYKAPGRSIKMGMLSGYIIASAIIFGLVIGTEYSMSIPFFNYVSLNGWGSSIPLQASSGFIAWGGVLALSSPILAFFVAVLNLGIQFVAGPLSLAIPSRVLLAMSFDRLIPEKFAYVSPKLKTPLISSIFVLALALIFEYVTINGIFLVSTIVLIGILFLYQFLLATISAIVAGIKGIPGEELSKKDKIEFLTYGSLASIVLAISVFFSIWYASVNSLYASMVIGNLIIDYLVIGLIPVIGLVFYFISKEYRLRQGIDINLAFKLIPPE</sequence>
<keyword evidence="5 6" id="KW-0472">Membrane</keyword>
<evidence type="ECO:0000313" key="9">
    <source>
        <dbReference type="Proteomes" id="UP000427373"/>
    </source>
</evidence>
<reference evidence="8 9" key="1">
    <citation type="submission" date="2019-10" db="EMBL/GenBank/DDBJ databases">
        <title>Genome Sequences from Six Type Strain Members of the Archaeal Family Sulfolobaceae: Acidianus ambivalens, Acidianus infernus, Metallosphaera prunae, Stygiolobus azoricus, Sulfolobus metallicus, and Sulfurisphaera ohwakuensis.</title>
        <authorList>
            <person name="Counts J.A."/>
            <person name="Kelly R.M."/>
        </authorList>
    </citation>
    <scope>NUCLEOTIDE SEQUENCE [LARGE SCALE GENOMIC DNA]</scope>
    <source>
        <strain evidence="8 9">TA-1</strain>
    </source>
</reference>
<dbReference type="KEGG" id="soh:D1869_06020"/>
<dbReference type="GeneID" id="42800784"/>
<accession>A0A650CG88</accession>
<dbReference type="PANTHER" id="PTHR42770:SF7">
    <property type="entry name" value="MEMBRANE PROTEIN"/>
    <property type="match status" value="1"/>
</dbReference>
<keyword evidence="3 6" id="KW-0812">Transmembrane</keyword>
<dbReference type="RefSeq" id="WP_156014344.1">
    <property type="nucleotide sequence ID" value="NZ_CP045484.1"/>
</dbReference>
<dbReference type="GO" id="GO:0005886">
    <property type="term" value="C:plasma membrane"/>
    <property type="evidence" value="ECO:0007669"/>
    <property type="project" value="UniProtKB-SubCell"/>
</dbReference>
<dbReference type="InterPro" id="IPR002293">
    <property type="entry name" value="AA/rel_permease1"/>
</dbReference>
<feature type="transmembrane region" description="Helical" evidence="6">
    <location>
        <begin position="453"/>
        <end position="474"/>
    </location>
</feature>
<keyword evidence="9" id="KW-1185">Reference proteome</keyword>
<organism evidence="8 9">
    <name type="scientific">Sulfurisphaera ohwakuensis</name>
    <dbReference type="NCBI Taxonomy" id="69656"/>
    <lineage>
        <taxon>Archaea</taxon>
        <taxon>Thermoproteota</taxon>
        <taxon>Thermoprotei</taxon>
        <taxon>Sulfolobales</taxon>
        <taxon>Sulfolobaceae</taxon>
        <taxon>Sulfurisphaera</taxon>
    </lineage>
</organism>
<feature type="transmembrane region" description="Helical" evidence="6">
    <location>
        <begin position="240"/>
        <end position="261"/>
    </location>
</feature>
<dbReference type="PIRSF" id="PIRSF006060">
    <property type="entry name" value="AA_transporter"/>
    <property type="match status" value="1"/>
</dbReference>
<name>A0A650CG88_SULOH</name>
<dbReference type="InterPro" id="IPR050367">
    <property type="entry name" value="APC_superfamily"/>
</dbReference>
<dbReference type="Pfam" id="PF13520">
    <property type="entry name" value="AA_permease_2"/>
    <property type="match status" value="1"/>
</dbReference>
<feature type="transmembrane region" description="Helical" evidence="6">
    <location>
        <begin position="385"/>
        <end position="403"/>
    </location>
</feature>
<evidence type="ECO:0000256" key="5">
    <source>
        <dbReference type="ARBA" id="ARBA00023136"/>
    </source>
</evidence>
<feature type="transmembrane region" description="Helical" evidence="6">
    <location>
        <begin position="177"/>
        <end position="197"/>
    </location>
</feature>
<evidence type="ECO:0000313" key="10">
    <source>
        <dbReference type="Proteomes" id="UP000582213"/>
    </source>
</evidence>
<dbReference type="Proteomes" id="UP000427373">
    <property type="component" value="Chromosome"/>
</dbReference>
<feature type="transmembrane region" description="Helical" evidence="6">
    <location>
        <begin position="409"/>
        <end position="433"/>
    </location>
</feature>
<feature type="transmembrane region" description="Helical" evidence="6">
    <location>
        <begin position="480"/>
        <end position="509"/>
    </location>
</feature>
<evidence type="ECO:0000256" key="4">
    <source>
        <dbReference type="ARBA" id="ARBA00022989"/>
    </source>
</evidence>
<dbReference type="OrthoDB" id="42659at2157"/>
<dbReference type="GO" id="GO:0022857">
    <property type="term" value="F:transmembrane transporter activity"/>
    <property type="evidence" value="ECO:0007669"/>
    <property type="project" value="InterPro"/>
</dbReference>
<feature type="transmembrane region" description="Helical" evidence="6">
    <location>
        <begin position="23"/>
        <end position="42"/>
    </location>
</feature>
<evidence type="ECO:0000313" key="7">
    <source>
        <dbReference type="EMBL" id="MBB5254189.1"/>
    </source>
</evidence>